<evidence type="ECO:0000256" key="1">
    <source>
        <dbReference type="SAM" id="MobiDB-lite"/>
    </source>
</evidence>
<feature type="region of interest" description="Disordered" evidence="1">
    <location>
        <begin position="155"/>
        <end position="197"/>
    </location>
</feature>
<feature type="region of interest" description="Disordered" evidence="1">
    <location>
        <begin position="1"/>
        <end position="24"/>
    </location>
</feature>
<evidence type="ECO:0000313" key="2">
    <source>
        <dbReference type="EMBL" id="DAF49711.1"/>
    </source>
</evidence>
<organism evidence="2">
    <name type="scientific">Podoviridae sp. ctZih56</name>
    <dbReference type="NCBI Taxonomy" id="2827741"/>
    <lineage>
        <taxon>Viruses</taxon>
        <taxon>Duplodnaviria</taxon>
        <taxon>Heunggongvirae</taxon>
        <taxon>Uroviricota</taxon>
        <taxon>Caudoviricetes</taxon>
    </lineage>
</organism>
<sequence length="310" mass="34744">MQQKLPQKMRQKMRHGGKESGMRGRTSFSRSVVLTEEFLGMSVSAQLLYYILGMMADDDGFVDNPKPILSKISATETELSELVSKKYIIPFEDGVVAIRHWFVNNCIRKVTYTPSVHQDKKRVILGAGRSKEYMDPLDNLPPVNGADQGENEVFKEVPPRKKVSPPLMVPSSSPPTTPVSLSPYNPPASQKEDPLQNSLRFSGDEEITGKKTKSVHRKSYGEHGRVKLSQEEHDRLVRDYGQAEAERCIAYVDELAQSTNNRPGWKDWNLVVRRCHRDGWGSKGGKVGKNSQDSGNPFFAIAARLEAEGK</sequence>
<reference evidence="2" key="1">
    <citation type="journal article" date="2021" name="Proc. Natl. Acad. Sci. U.S.A.">
        <title>A Catalog of Tens of Thousands of Viruses from Human Metagenomes Reveals Hidden Associations with Chronic Diseases.</title>
        <authorList>
            <person name="Tisza M.J."/>
            <person name="Buck C.B."/>
        </authorList>
    </citation>
    <scope>NUCLEOTIDE SEQUENCE</scope>
    <source>
        <strain evidence="2">CtZih56</strain>
    </source>
</reference>
<name>A0A8S5SGD1_9CAUD</name>
<accession>A0A8S5SGD1</accession>
<protein>
    <submittedName>
        <fullName evidence="2">Uncharacterized protein</fullName>
    </submittedName>
</protein>
<dbReference type="EMBL" id="BK032586">
    <property type="protein sequence ID" value="DAF49711.1"/>
    <property type="molecule type" value="Genomic_DNA"/>
</dbReference>
<proteinExistence type="predicted"/>